<dbReference type="InterPro" id="IPR051478">
    <property type="entry name" value="Beta-lactamase-like_AB/R"/>
</dbReference>
<evidence type="ECO:0008006" key="6">
    <source>
        <dbReference type="Google" id="ProtNLM"/>
    </source>
</evidence>
<keyword evidence="1" id="KW-0732">Signal</keyword>
<reference evidence="4 5" key="1">
    <citation type="submission" date="2024-02" db="EMBL/GenBank/DDBJ databases">
        <title>De novo assembly and annotation of 12 fungi associated with fruit tree decline syndrome in Ontario, Canada.</title>
        <authorList>
            <person name="Sulman M."/>
            <person name="Ellouze W."/>
            <person name="Ilyukhin E."/>
        </authorList>
    </citation>
    <scope>NUCLEOTIDE SEQUENCE [LARGE SCALE GENOMIC DNA]</scope>
    <source>
        <strain evidence="4 5">M97-236</strain>
    </source>
</reference>
<dbReference type="Pfam" id="PF26335">
    <property type="entry name" value="ARB_00930_C"/>
    <property type="match status" value="1"/>
</dbReference>
<dbReference type="InterPro" id="IPR001466">
    <property type="entry name" value="Beta-lactam-related"/>
</dbReference>
<dbReference type="Proteomes" id="UP001521222">
    <property type="component" value="Unassembled WGS sequence"/>
</dbReference>
<dbReference type="InterPro" id="IPR058664">
    <property type="entry name" value="ARB_00930-like_C"/>
</dbReference>
<feature type="domain" description="Beta-lactamase-related" evidence="2">
    <location>
        <begin position="96"/>
        <end position="375"/>
    </location>
</feature>
<feature type="signal peptide" evidence="1">
    <location>
        <begin position="1"/>
        <end position="22"/>
    </location>
</feature>
<evidence type="ECO:0000259" key="3">
    <source>
        <dbReference type="Pfam" id="PF26335"/>
    </source>
</evidence>
<dbReference type="PANTHER" id="PTHR22935:SF97">
    <property type="entry name" value="BETA-LACTAMASE-RELATED DOMAIN-CONTAINING PROTEIN"/>
    <property type="match status" value="1"/>
</dbReference>
<keyword evidence="5" id="KW-1185">Reference proteome</keyword>
<dbReference type="InterPro" id="IPR012338">
    <property type="entry name" value="Beta-lactam/transpept-like"/>
</dbReference>
<feature type="chain" id="PRO_5046893300" description="Beta-lactamase-related domain-containing protein" evidence="1">
    <location>
        <begin position="23"/>
        <end position="562"/>
    </location>
</feature>
<feature type="domain" description="Beta-lactamase-like ARB-00930-like C-terminal" evidence="3">
    <location>
        <begin position="395"/>
        <end position="535"/>
    </location>
</feature>
<gene>
    <name evidence="4" type="ORF">SLS59_006509</name>
</gene>
<dbReference type="Gene3D" id="3.40.710.10">
    <property type="entry name" value="DD-peptidase/beta-lactamase superfamily"/>
    <property type="match status" value="1"/>
</dbReference>
<evidence type="ECO:0000256" key="1">
    <source>
        <dbReference type="SAM" id="SignalP"/>
    </source>
</evidence>
<dbReference type="EMBL" id="JAKIXB020000021">
    <property type="protein sequence ID" value="KAL1599059.1"/>
    <property type="molecule type" value="Genomic_DNA"/>
</dbReference>
<organism evidence="4 5">
    <name type="scientific">Nothophoma quercina</name>
    <dbReference type="NCBI Taxonomy" id="749835"/>
    <lineage>
        <taxon>Eukaryota</taxon>
        <taxon>Fungi</taxon>
        <taxon>Dikarya</taxon>
        <taxon>Ascomycota</taxon>
        <taxon>Pezizomycotina</taxon>
        <taxon>Dothideomycetes</taxon>
        <taxon>Pleosporomycetidae</taxon>
        <taxon>Pleosporales</taxon>
        <taxon>Pleosporineae</taxon>
        <taxon>Didymellaceae</taxon>
        <taxon>Nothophoma</taxon>
    </lineage>
</organism>
<evidence type="ECO:0000313" key="4">
    <source>
        <dbReference type="EMBL" id="KAL1599059.1"/>
    </source>
</evidence>
<dbReference type="PANTHER" id="PTHR22935">
    <property type="entry name" value="PENICILLIN-BINDING PROTEIN"/>
    <property type="match status" value="1"/>
</dbReference>
<proteinExistence type="predicted"/>
<dbReference type="SUPFAM" id="SSF56601">
    <property type="entry name" value="beta-lactamase/transpeptidase-like"/>
    <property type="match status" value="1"/>
</dbReference>
<evidence type="ECO:0000313" key="5">
    <source>
        <dbReference type="Proteomes" id="UP001521222"/>
    </source>
</evidence>
<sequence>MASFWSSLFATLTLLQLPSTLALPNCPISGAEFPPPQRLTQHPKWQEALANLTDAFNFLDTNITGKSLSYSVQIFSTNPGKALLAERHRTASDLLPDTEGVKEVDGNTVYRLGSVSKIFTILAFLAEVGDVHWNTPVTRFIPELAQYSSQVSTQYLDDVRRTDWDDITIGALAAQVSGIGRDSEFFAGIELMYPSYLPWQTASYSNVGYQLLSYILESITGKKFVDVLDERVIKPLGLEHTYFEDAPASLGIIPTTTTDDYWWVNLGDANPGGNMYSSANDLSTLGHAILSSRLIKPALTRRWLNPVTFSADFAASVGAPWGVRRIQLDPFVQPYRSLNVFTKAGTFRKYTAFLTLLKEFNLGFTIMMAGMTTINNFMIADMLGAALIPAYDAAARDEADQLYSGIYVANGPTSMPNSSLIITTDPEKPGLGVVSWTSNGTDMVETAIQLQSGSNATASRAEARLYYTQLETKAKNGQKRQSWKAVFEDTGLPAAVGPMLFSTGCGAWVGLTGVTYGSLPLDEFVFDFDTDGKVVYHFIEFSMNLLVKGRFTIRIRDPLSTP</sequence>
<evidence type="ECO:0000259" key="2">
    <source>
        <dbReference type="Pfam" id="PF00144"/>
    </source>
</evidence>
<dbReference type="Pfam" id="PF00144">
    <property type="entry name" value="Beta-lactamase"/>
    <property type="match status" value="1"/>
</dbReference>
<name>A0ABR3R3N4_9PLEO</name>
<accession>A0ABR3R3N4</accession>
<protein>
    <recommendedName>
        <fullName evidence="6">Beta-lactamase-related domain-containing protein</fullName>
    </recommendedName>
</protein>
<comment type="caution">
    <text evidence="4">The sequence shown here is derived from an EMBL/GenBank/DDBJ whole genome shotgun (WGS) entry which is preliminary data.</text>
</comment>